<sequence>MSMPQTTNAWADGRSFIGQIYLRQGQRWSPIHLQATRHDFSFGVDVRSDTGWLQTGGTDPAEAFLFRFHSKGPERLHFTLSLARDSTRQLDIDSNGRLGLYPRASTQQYWKVQPLEWQKDRVMCLLRDQQGHQVKALPGNGADVAGLTVQTGELCEYLIVRAL</sequence>
<gene>
    <name evidence="1" type="ORF">EJA05_03490</name>
</gene>
<dbReference type="EMBL" id="CP034338">
    <property type="protein sequence ID" value="AZL66860.1"/>
    <property type="molecule type" value="Genomic_DNA"/>
</dbReference>
<name>A0A3S8UEY6_9PSED</name>
<dbReference type="AlphaFoldDB" id="A0A3S8UEY6"/>
<evidence type="ECO:0000313" key="1">
    <source>
        <dbReference type="EMBL" id="AZL66860.1"/>
    </source>
</evidence>
<proteinExistence type="predicted"/>
<dbReference type="OrthoDB" id="6962933at2"/>
<reference evidence="1 2" key="1">
    <citation type="submission" date="2018-12" db="EMBL/GenBank/DDBJ databases">
        <authorList>
            <person name="Li S."/>
            <person name="Yang R."/>
            <person name="Chen G."/>
            <person name="Zou L."/>
            <person name="Zhang C."/>
            <person name="Chen Y."/>
            <person name="Liu Z."/>
            <person name="Li Y."/>
            <person name="Yan Y."/>
            <person name="Huang M."/>
            <person name="Chen T."/>
        </authorList>
    </citation>
    <scope>NUCLEOTIDE SEQUENCE [LARGE SCALE GENOMIC DNA]</scope>
    <source>
        <strain evidence="1 2">1257</strain>
    </source>
</reference>
<dbReference type="Proteomes" id="UP000268230">
    <property type="component" value="Chromosome"/>
</dbReference>
<protein>
    <submittedName>
        <fullName evidence="1">Uncharacterized protein</fullName>
    </submittedName>
</protein>
<organism evidence="1 2">
    <name type="scientific">Pseudomonas entomophila</name>
    <dbReference type="NCBI Taxonomy" id="312306"/>
    <lineage>
        <taxon>Bacteria</taxon>
        <taxon>Pseudomonadati</taxon>
        <taxon>Pseudomonadota</taxon>
        <taxon>Gammaproteobacteria</taxon>
        <taxon>Pseudomonadales</taxon>
        <taxon>Pseudomonadaceae</taxon>
        <taxon>Pseudomonas</taxon>
    </lineage>
</organism>
<accession>A0A3S8UEY6</accession>
<dbReference type="KEGG" id="pory:EJA05_03490"/>
<evidence type="ECO:0000313" key="2">
    <source>
        <dbReference type="Proteomes" id="UP000268230"/>
    </source>
</evidence>